<dbReference type="WBParaSite" id="PEQ_0000902001-mRNA-1">
    <property type="protein sequence ID" value="PEQ_0000902001-mRNA-1"/>
    <property type="gene ID" value="PEQ_0000902001"/>
</dbReference>
<keyword evidence="1" id="KW-0472">Membrane</keyword>
<reference evidence="3" key="1">
    <citation type="submission" date="2022-11" db="UniProtKB">
        <authorList>
            <consortium name="WormBaseParasite"/>
        </authorList>
    </citation>
    <scope>IDENTIFICATION</scope>
</reference>
<feature type="transmembrane region" description="Helical" evidence="1">
    <location>
        <begin position="159"/>
        <end position="176"/>
    </location>
</feature>
<name>A0A914RR93_PAREQ</name>
<evidence type="ECO:0000313" key="2">
    <source>
        <dbReference type="Proteomes" id="UP000887564"/>
    </source>
</evidence>
<dbReference type="Proteomes" id="UP000887564">
    <property type="component" value="Unplaced"/>
</dbReference>
<evidence type="ECO:0000256" key="1">
    <source>
        <dbReference type="SAM" id="Phobius"/>
    </source>
</evidence>
<keyword evidence="1" id="KW-1133">Transmembrane helix</keyword>
<keyword evidence="1" id="KW-0812">Transmembrane</keyword>
<dbReference type="AlphaFoldDB" id="A0A914RR93"/>
<keyword evidence="2" id="KW-1185">Reference proteome</keyword>
<accession>A0A914RR93</accession>
<feature type="transmembrane region" description="Helical" evidence="1">
    <location>
        <begin position="120"/>
        <end position="139"/>
    </location>
</feature>
<protein>
    <submittedName>
        <fullName evidence="3">G-protein coupled receptors family 1 profile domain-containing protein</fullName>
    </submittedName>
</protein>
<dbReference type="PANTHER" id="PTHR46709:SF5">
    <property type="entry name" value="G-PROTEIN COUPLED RECEPTORS FAMILY 1 PROFILE DOMAIN-CONTAINING PROTEIN"/>
    <property type="match status" value="1"/>
</dbReference>
<dbReference type="PANTHER" id="PTHR46709">
    <property type="entry name" value="PROTEIN CBG23488-RELATED"/>
    <property type="match status" value="1"/>
</dbReference>
<evidence type="ECO:0000313" key="3">
    <source>
        <dbReference type="WBParaSite" id="PEQ_0000902001-mRNA-1"/>
    </source>
</evidence>
<proteinExistence type="predicted"/>
<sequence length="181" mass="21283">MCDYTHWFGSEADLIWDAWGKCFAVWNNKELISLLRPTFHIVMDTSEDDVSNISEEDECEVPEFQKIWLNRLWWSYIGPLLAFCHVSMTFSCFLIILATIERYLITKKSNYLQQYRNKRVALAAFMFTLALIVRGSAVFEIEVVRKANCTGLTEYEPMLTPLVTTWLYGTVFRFYLRNILT</sequence>
<feature type="transmembrane region" description="Helical" evidence="1">
    <location>
        <begin position="73"/>
        <end position="100"/>
    </location>
</feature>
<organism evidence="2 3">
    <name type="scientific">Parascaris equorum</name>
    <name type="common">Equine roundworm</name>
    <dbReference type="NCBI Taxonomy" id="6256"/>
    <lineage>
        <taxon>Eukaryota</taxon>
        <taxon>Metazoa</taxon>
        <taxon>Ecdysozoa</taxon>
        <taxon>Nematoda</taxon>
        <taxon>Chromadorea</taxon>
        <taxon>Rhabditida</taxon>
        <taxon>Spirurina</taxon>
        <taxon>Ascaridomorpha</taxon>
        <taxon>Ascaridoidea</taxon>
        <taxon>Ascarididae</taxon>
        <taxon>Parascaris</taxon>
    </lineage>
</organism>